<evidence type="ECO:0000313" key="2">
    <source>
        <dbReference type="Ensembl" id="ENSOKIP00005023237.1"/>
    </source>
</evidence>
<dbReference type="Ensembl" id="ENSOKIT00005024668.1">
    <property type="protein sequence ID" value="ENSOKIP00005023237.1"/>
    <property type="gene ID" value="ENSOKIG00005010204.1"/>
</dbReference>
<evidence type="ECO:0000256" key="1">
    <source>
        <dbReference type="SAM" id="MobiDB-lite"/>
    </source>
</evidence>
<evidence type="ECO:0000313" key="3">
    <source>
        <dbReference type="Proteomes" id="UP000694557"/>
    </source>
</evidence>
<keyword evidence="3" id="KW-1185">Reference proteome</keyword>
<name>A0A8C7DUY6_ONCKI</name>
<dbReference type="AlphaFoldDB" id="A0A8C7DUY6"/>
<reference evidence="2" key="2">
    <citation type="submission" date="2025-09" db="UniProtKB">
        <authorList>
            <consortium name="Ensembl"/>
        </authorList>
    </citation>
    <scope>IDENTIFICATION</scope>
</reference>
<sequence length="149" mass="16026">MISWGSRGLSLGNTAVNPPWTENAIPKEVHLFHKKTYPPEGPEANTVFTCTGKHTTVPLLIQQWGRDGNGEVLPGSLETKDGEMLPGSLETKDGEMLPGSLETKDGEMLPGSLETEDGKVLPVSQETKDGEMLPGSLETKDGKVISKQN</sequence>
<dbReference type="Proteomes" id="UP000694557">
    <property type="component" value="Unassembled WGS sequence"/>
</dbReference>
<feature type="compositionally biased region" description="Basic and acidic residues" evidence="1">
    <location>
        <begin position="138"/>
        <end position="149"/>
    </location>
</feature>
<proteinExistence type="predicted"/>
<accession>A0A8C7DUY6</accession>
<feature type="region of interest" description="Disordered" evidence="1">
    <location>
        <begin position="66"/>
        <end position="149"/>
    </location>
</feature>
<protein>
    <submittedName>
        <fullName evidence="2">Uncharacterized protein</fullName>
    </submittedName>
</protein>
<reference evidence="2" key="1">
    <citation type="submission" date="2025-08" db="UniProtKB">
        <authorList>
            <consortium name="Ensembl"/>
        </authorList>
    </citation>
    <scope>IDENTIFICATION</scope>
</reference>
<organism evidence="2 3">
    <name type="scientific">Oncorhynchus kisutch</name>
    <name type="common">Coho salmon</name>
    <name type="synonym">Salmo kisutch</name>
    <dbReference type="NCBI Taxonomy" id="8019"/>
    <lineage>
        <taxon>Eukaryota</taxon>
        <taxon>Metazoa</taxon>
        <taxon>Chordata</taxon>
        <taxon>Craniata</taxon>
        <taxon>Vertebrata</taxon>
        <taxon>Euteleostomi</taxon>
        <taxon>Actinopterygii</taxon>
        <taxon>Neopterygii</taxon>
        <taxon>Teleostei</taxon>
        <taxon>Protacanthopterygii</taxon>
        <taxon>Salmoniformes</taxon>
        <taxon>Salmonidae</taxon>
        <taxon>Salmoninae</taxon>
        <taxon>Oncorhynchus</taxon>
    </lineage>
</organism>